<gene>
    <name evidence="2" type="ORF">EPI10_004261</name>
</gene>
<reference evidence="3" key="1">
    <citation type="journal article" date="2019" name="Plant Biotechnol. J.">
        <title>Genome sequencing of the Australian wild diploid species Gossypium australe highlights disease resistance and delayed gland morphogenesis.</title>
        <authorList>
            <person name="Cai Y."/>
            <person name="Cai X."/>
            <person name="Wang Q."/>
            <person name="Wang P."/>
            <person name="Zhang Y."/>
            <person name="Cai C."/>
            <person name="Xu Y."/>
            <person name="Wang K."/>
            <person name="Zhou Z."/>
            <person name="Wang C."/>
            <person name="Geng S."/>
            <person name="Li B."/>
            <person name="Dong Q."/>
            <person name="Hou Y."/>
            <person name="Wang H."/>
            <person name="Ai P."/>
            <person name="Liu Z."/>
            <person name="Yi F."/>
            <person name="Sun M."/>
            <person name="An G."/>
            <person name="Cheng J."/>
            <person name="Zhang Y."/>
            <person name="Shi Q."/>
            <person name="Xie Y."/>
            <person name="Shi X."/>
            <person name="Chang Y."/>
            <person name="Huang F."/>
            <person name="Chen Y."/>
            <person name="Hong S."/>
            <person name="Mi L."/>
            <person name="Sun Q."/>
            <person name="Zhang L."/>
            <person name="Zhou B."/>
            <person name="Peng R."/>
            <person name="Zhang X."/>
            <person name="Liu F."/>
        </authorList>
    </citation>
    <scope>NUCLEOTIDE SEQUENCE [LARGE SCALE GENOMIC DNA]</scope>
    <source>
        <strain evidence="3">cv. PA1801</strain>
    </source>
</reference>
<feature type="transmembrane region" description="Helical" evidence="1">
    <location>
        <begin position="224"/>
        <end position="245"/>
    </location>
</feature>
<dbReference type="EMBL" id="SMMG02000011">
    <property type="protein sequence ID" value="KAA3457602.1"/>
    <property type="molecule type" value="Genomic_DNA"/>
</dbReference>
<dbReference type="OrthoDB" id="19944at2759"/>
<comment type="caution">
    <text evidence="2">The sequence shown here is derived from an EMBL/GenBank/DDBJ whole genome shotgun (WGS) entry which is preliminary data.</text>
</comment>
<dbReference type="GO" id="GO:0005737">
    <property type="term" value="C:cytoplasm"/>
    <property type="evidence" value="ECO:0007669"/>
    <property type="project" value="TreeGrafter"/>
</dbReference>
<evidence type="ECO:0000256" key="1">
    <source>
        <dbReference type="SAM" id="Phobius"/>
    </source>
</evidence>
<dbReference type="GO" id="GO:0045159">
    <property type="term" value="F:myosin II binding"/>
    <property type="evidence" value="ECO:0007669"/>
    <property type="project" value="TreeGrafter"/>
</dbReference>
<dbReference type="InterPro" id="IPR036322">
    <property type="entry name" value="WD40_repeat_dom_sf"/>
</dbReference>
<dbReference type="SUPFAM" id="SSF50978">
    <property type="entry name" value="WD40 repeat-like"/>
    <property type="match status" value="1"/>
</dbReference>
<dbReference type="GO" id="GO:0019905">
    <property type="term" value="F:syntaxin binding"/>
    <property type="evidence" value="ECO:0007669"/>
    <property type="project" value="TreeGrafter"/>
</dbReference>
<dbReference type="GO" id="GO:0005096">
    <property type="term" value="F:GTPase activator activity"/>
    <property type="evidence" value="ECO:0007669"/>
    <property type="project" value="TreeGrafter"/>
</dbReference>
<keyword evidence="3" id="KW-1185">Reference proteome</keyword>
<sequence>MFVNVKKLLVEKASISKKPGVNSDGLKASDVDPHLVFHYGIPLGCCMFAYDSIQKILAISTTDGRIKLFGKDNSQALLESDDTVPSKFLEVFFRPESRHPSKCKSQEPYRGKLLAESSQLSYDSSLQLLSSESVWDLERRLLSHVHVFKEEITSFTVMQAGPYMYVGDSEGNIKVFKIEQEVCHVMQMKYTIPFSASHGNPTEVLADRAVISILPQPTAESKRYFYFLILLIFVYNLSSCEMPIFKYR</sequence>
<keyword evidence="1" id="KW-0472">Membrane</keyword>
<dbReference type="GO" id="GO:0006887">
    <property type="term" value="P:exocytosis"/>
    <property type="evidence" value="ECO:0007669"/>
    <property type="project" value="TreeGrafter"/>
</dbReference>
<name>A0A5B6UNA7_9ROSI</name>
<dbReference type="Proteomes" id="UP000325315">
    <property type="component" value="Unassembled WGS sequence"/>
</dbReference>
<dbReference type="GO" id="GO:0006893">
    <property type="term" value="P:Golgi to plasma membrane transport"/>
    <property type="evidence" value="ECO:0007669"/>
    <property type="project" value="TreeGrafter"/>
</dbReference>
<evidence type="ECO:0000313" key="2">
    <source>
        <dbReference type="EMBL" id="KAA3457602.1"/>
    </source>
</evidence>
<dbReference type="PANTHER" id="PTHR10241">
    <property type="entry name" value="LETHAL 2 GIANT LARVAE PROTEIN"/>
    <property type="match status" value="1"/>
</dbReference>
<protein>
    <submittedName>
        <fullName evidence="2">Transducin/WD40 repeat-like superfamily protein isoform 1</fullName>
    </submittedName>
</protein>
<organism evidence="2 3">
    <name type="scientific">Gossypium australe</name>
    <dbReference type="NCBI Taxonomy" id="47621"/>
    <lineage>
        <taxon>Eukaryota</taxon>
        <taxon>Viridiplantae</taxon>
        <taxon>Streptophyta</taxon>
        <taxon>Embryophyta</taxon>
        <taxon>Tracheophyta</taxon>
        <taxon>Spermatophyta</taxon>
        <taxon>Magnoliopsida</taxon>
        <taxon>eudicotyledons</taxon>
        <taxon>Gunneridae</taxon>
        <taxon>Pentapetalae</taxon>
        <taxon>rosids</taxon>
        <taxon>malvids</taxon>
        <taxon>Malvales</taxon>
        <taxon>Malvaceae</taxon>
        <taxon>Malvoideae</taxon>
        <taxon>Gossypium</taxon>
    </lineage>
</organism>
<accession>A0A5B6UNA7</accession>
<proteinExistence type="predicted"/>
<dbReference type="PANTHER" id="PTHR10241:SF27">
    <property type="entry name" value="TRANSDUCIN_WD40 REPEAT-LIKE SUPERFAMILY PROTEIN"/>
    <property type="match status" value="1"/>
</dbReference>
<keyword evidence="1" id="KW-1133">Transmembrane helix</keyword>
<evidence type="ECO:0000313" key="3">
    <source>
        <dbReference type="Proteomes" id="UP000325315"/>
    </source>
</evidence>
<dbReference type="AlphaFoldDB" id="A0A5B6UNA7"/>
<dbReference type="GO" id="GO:0005886">
    <property type="term" value="C:plasma membrane"/>
    <property type="evidence" value="ECO:0007669"/>
    <property type="project" value="TreeGrafter"/>
</dbReference>
<keyword evidence="1" id="KW-0812">Transmembrane</keyword>